<dbReference type="InterPro" id="IPR036390">
    <property type="entry name" value="WH_DNA-bd_sf"/>
</dbReference>
<dbReference type="Gene3D" id="1.10.10.10">
    <property type="entry name" value="Winged helix-like DNA-binding domain superfamily/Winged helix DNA-binding domain"/>
    <property type="match status" value="1"/>
</dbReference>
<dbReference type="Pfam" id="PF03551">
    <property type="entry name" value="PadR"/>
    <property type="match status" value="1"/>
</dbReference>
<dbReference type="InterPro" id="IPR036388">
    <property type="entry name" value="WH-like_DNA-bd_sf"/>
</dbReference>
<dbReference type="Proteomes" id="UP001597214">
    <property type="component" value="Unassembled WGS sequence"/>
</dbReference>
<dbReference type="PANTHER" id="PTHR43252:SF2">
    <property type="entry name" value="TRANSCRIPTION REGULATOR, PADR-LIKE FAMILY"/>
    <property type="match status" value="1"/>
</dbReference>
<gene>
    <name evidence="3" type="ORF">ACFSCX_00825</name>
</gene>
<comment type="caution">
    <text evidence="3">The sequence shown here is derived from an EMBL/GenBank/DDBJ whole genome shotgun (WGS) entry which is preliminary data.</text>
</comment>
<accession>A0ABW4LIY8</accession>
<dbReference type="InterPro" id="IPR005149">
    <property type="entry name" value="Tscrpt_reg_PadR_N"/>
</dbReference>
<feature type="domain" description="Transcription regulator PadR N-terminal" evidence="1">
    <location>
        <begin position="7"/>
        <end position="80"/>
    </location>
</feature>
<dbReference type="InterPro" id="IPR018309">
    <property type="entry name" value="Tscrpt_reg_PadR_C"/>
</dbReference>
<evidence type="ECO:0000313" key="4">
    <source>
        <dbReference type="Proteomes" id="UP001597214"/>
    </source>
</evidence>
<organism evidence="3 4">
    <name type="scientific">Bacillus salitolerans</name>
    <dbReference type="NCBI Taxonomy" id="1437434"/>
    <lineage>
        <taxon>Bacteria</taxon>
        <taxon>Bacillati</taxon>
        <taxon>Bacillota</taxon>
        <taxon>Bacilli</taxon>
        <taxon>Bacillales</taxon>
        <taxon>Bacillaceae</taxon>
        <taxon>Bacillus</taxon>
    </lineage>
</organism>
<evidence type="ECO:0000259" key="1">
    <source>
        <dbReference type="Pfam" id="PF03551"/>
    </source>
</evidence>
<dbReference type="Pfam" id="PF10400">
    <property type="entry name" value="Vir_act_alpha_C"/>
    <property type="match status" value="1"/>
</dbReference>
<dbReference type="Gene3D" id="6.10.140.190">
    <property type="match status" value="1"/>
</dbReference>
<feature type="domain" description="Transcription regulator PadR C-terminal" evidence="2">
    <location>
        <begin position="92"/>
        <end position="172"/>
    </location>
</feature>
<dbReference type="RefSeq" id="WP_377926181.1">
    <property type="nucleotide sequence ID" value="NZ_JBHUEM010000001.1"/>
</dbReference>
<reference evidence="4" key="1">
    <citation type="journal article" date="2019" name="Int. J. Syst. Evol. Microbiol.">
        <title>The Global Catalogue of Microorganisms (GCM) 10K type strain sequencing project: providing services to taxonomists for standard genome sequencing and annotation.</title>
        <authorList>
            <consortium name="The Broad Institute Genomics Platform"/>
            <consortium name="The Broad Institute Genome Sequencing Center for Infectious Disease"/>
            <person name="Wu L."/>
            <person name="Ma J."/>
        </authorList>
    </citation>
    <scope>NUCLEOTIDE SEQUENCE [LARGE SCALE GENOMIC DNA]</scope>
    <source>
        <strain evidence="4">CCUG 49339</strain>
    </source>
</reference>
<protein>
    <submittedName>
        <fullName evidence="3">PadR family transcriptional regulator</fullName>
    </submittedName>
</protein>
<dbReference type="SUPFAM" id="SSF46785">
    <property type="entry name" value="Winged helix' DNA-binding domain"/>
    <property type="match status" value="1"/>
</dbReference>
<evidence type="ECO:0000259" key="2">
    <source>
        <dbReference type="Pfam" id="PF10400"/>
    </source>
</evidence>
<proteinExistence type="predicted"/>
<dbReference type="PANTHER" id="PTHR43252">
    <property type="entry name" value="TRANSCRIPTIONAL REGULATOR YQJI"/>
    <property type="match status" value="1"/>
</dbReference>
<keyword evidence="4" id="KW-1185">Reference proteome</keyword>
<dbReference type="EMBL" id="JBHUEM010000001">
    <property type="protein sequence ID" value="MFD1735094.1"/>
    <property type="molecule type" value="Genomic_DNA"/>
</dbReference>
<name>A0ABW4LIY8_9BACI</name>
<evidence type="ECO:0000313" key="3">
    <source>
        <dbReference type="EMBL" id="MFD1735094.1"/>
    </source>
</evidence>
<sequence>MSVEYSILSVLSSRPCSGYDIKAEFEHKAASLYWGMSFGSIYPRLKKLEQEGLIKTINEESGGRQKKLYDLTGKGWLELENWLRKPSAQKVVRDELLVKMISWESTLPDERQTFIEHLRVRKYETEEMLKYLEQWPENDYSFISEYGMLAIKYGQKMLKVELDWIEEAIEQLQGPAKSPKQDQFSLYPKMNERRELALSELDKNMRNNE</sequence>